<dbReference type="STRING" id="500635.MITSMUL_05154"/>
<dbReference type="GO" id="GO:0042732">
    <property type="term" value="P:D-xylose metabolic process"/>
    <property type="evidence" value="ECO:0007669"/>
    <property type="project" value="InterPro"/>
</dbReference>
<dbReference type="Pfam" id="PF01370">
    <property type="entry name" value="Epimerase"/>
    <property type="match status" value="1"/>
</dbReference>
<keyword evidence="7" id="KW-1185">Reference proteome</keyword>
<evidence type="ECO:0000256" key="2">
    <source>
        <dbReference type="ARBA" id="ARBA00022793"/>
    </source>
</evidence>
<dbReference type="eggNOG" id="COG0451">
    <property type="taxonomic scope" value="Bacteria"/>
</dbReference>
<dbReference type="HOGENOM" id="CLU_007383_3_0_9"/>
<keyword evidence="4" id="KW-0456">Lyase</keyword>
<dbReference type="GO" id="GO:0005737">
    <property type="term" value="C:cytoplasm"/>
    <property type="evidence" value="ECO:0007669"/>
    <property type="project" value="TreeGrafter"/>
</dbReference>
<dbReference type="GO" id="GO:0070403">
    <property type="term" value="F:NAD+ binding"/>
    <property type="evidence" value="ECO:0007669"/>
    <property type="project" value="InterPro"/>
</dbReference>
<dbReference type="GO" id="GO:0048040">
    <property type="term" value="F:UDP-glucuronate decarboxylase activity"/>
    <property type="evidence" value="ECO:0007669"/>
    <property type="project" value="TreeGrafter"/>
</dbReference>
<comment type="caution">
    <text evidence="6">The sequence shown here is derived from an EMBL/GenBank/DDBJ whole genome shotgun (WGS) entry which is preliminary data.</text>
</comment>
<dbReference type="Proteomes" id="UP000003671">
    <property type="component" value="Unassembled WGS sequence"/>
</dbReference>
<proteinExistence type="predicted"/>
<dbReference type="Gene3D" id="3.40.50.720">
    <property type="entry name" value="NAD(P)-binding Rossmann-like Domain"/>
    <property type="match status" value="1"/>
</dbReference>
<evidence type="ECO:0000256" key="3">
    <source>
        <dbReference type="ARBA" id="ARBA00023027"/>
    </source>
</evidence>
<dbReference type="InterPro" id="IPR044516">
    <property type="entry name" value="UXS-like"/>
</dbReference>
<evidence type="ECO:0000256" key="1">
    <source>
        <dbReference type="ARBA" id="ARBA00001911"/>
    </source>
</evidence>
<evidence type="ECO:0000256" key="4">
    <source>
        <dbReference type="ARBA" id="ARBA00023239"/>
    </source>
</evidence>
<reference evidence="6" key="1">
    <citation type="submission" date="2009-09" db="EMBL/GenBank/DDBJ databases">
        <authorList>
            <person name="Weinstock G."/>
            <person name="Sodergren E."/>
            <person name="Clifton S."/>
            <person name="Fulton L."/>
            <person name="Fulton B."/>
            <person name="Courtney L."/>
            <person name="Fronick C."/>
            <person name="Harrison M."/>
            <person name="Strong C."/>
            <person name="Farmer C."/>
            <person name="Delahaunty K."/>
            <person name="Markovic C."/>
            <person name="Hall O."/>
            <person name="Minx P."/>
            <person name="Tomlinson C."/>
            <person name="Mitreva M."/>
            <person name="Nelson J."/>
            <person name="Hou S."/>
            <person name="Wollam A."/>
            <person name="Pepin K.H."/>
            <person name="Johnson M."/>
            <person name="Bhonagiri V."/>
            <person name="Nash W.E."/>
            <person name="Warren W."/>
            <person name="Chinwalla A."/>
            <person name="Mardis E.R."/>
            <person name="Wilson R.K."/>
        </authorList>
    </citation>
    <scope>NUCLEOTIDE SEQUENCE [LARGE SCALE GENOMIC DNA]</scope>
    <source>
        <strain evidence="6">DSM 20544</strain>
    </source>
</reference>
<keyword evidence="2" id="KW-0210">Decarboxylase</keyword>
<dbReference type="PANTHER" id="PTHR43078">
    <property type="entry name" value="UDP-GLUCURONIC ACID DECARBOXYLASE-RELATED"/>
    <property type="match status" value="1"/>
</dbReference>
<dbReference type="SUPFAM" id="SSF51735">
    <property type="entry name" value="NAD(P)-binding Rossmann-fold domains"/>
    <property type="match status" value="1"/>
</dbReference>
<dbReference type="PANTHER" id="PTHR43078:SF6">
    <property type="entry name" value="UDP-GLUCURONIC ACID DECARBOXYLASE 1"/>
    <property type="match status" value="1"/>
</dbReference>
<gene>
    <name evidence="6" type="ORF">MITSMUL_05154</name>
</gene>
<organism evidence="6 7">
    <name type="scientific">Mitsuokella multacida DSM 20544</name>
    <dbReference type="NCBI Taxonomy" id="500635"/>
    <lineage>
        <taxon>Bacteria</taxon>
        <taxon>Bacillati</taxon>
        <taxon>Bacillota</taxon>
        <taxon>Negativicutes</taxon>
        <taxon>Selenomonadales</taxon>
        <taxon>Selenomonadaceae</taxon>
        <taxon>Mitsuokella</taxon>
    </lineage>
</organism>
<protein>
    <submittedName>
        <fullName evidence="6">NAD dependent epimerase/dehydratase family protein</fullName>
    </submittedName>
</protein>
<feature type="domain" description="NAD-dependent epimerase/dehydratase" evidence="5">
    <location>
        <begin position="17"/>
        <end position="119"/>
    </location>
</feature>
<evidence type="ECO:0000313" key="7">
    <source>
        <dbReference type="Proteomes" id="UP000003671"/>
    </source>
</evidence>
<evidence type="ECO:0000313" key="6">
    <source>
        <dbReference type="EMBL" id="EEX68152.1"/>
    </source>
</evidence>
<dbReference type="InterPro" id="IPR001509">
    <property type="entry name" value="Epimerase_deHydtase"/>
</dbReference>
<dbReference type="InterPro" id="IPR036291">
    <property type="entry name" value="NAD(P)-bd_dom_sf"/>
</dbReference>
<evidence type="ECO:0000259" key="5">
    <source>
        <dbReference type="Pfam" id="PF01370"/>
    </source>
</evidence>
<sequence length="199" mass="22685">MPQDVGNFSEEQIGLMDVLDEHSCYGESKRMGENWCASFAREYYVPTRSVRITHTYAPTMDVDHDQRVFASFMKCLMNQQDIVMLSDGSAKRTFCYIADAVAAFLLILLKGENGQAYNMSNEHEFLSIGELADTLVTLDSKKHLKVVRKQRPKDDVYMENKANCDICPSSAKLRSLGWTGEYDVRHGFSQVLRYLKENG</sequence>
<dbReference type="EMBL" id="ABWK02000020">
    <property type="protein sequence ID" value="EEX68152.1"/>
    <property type="molecule type" value="Genomic_DNA"/>
</dbReference>
<name>C9KPJ7_9FIRM</name>
<dbReference type="AlphaFoldDB" id="C9KPJ7"/>
<keyword evidence="3" id="KW-0520">NAD</keyword>
<comment type="cofactor">
    <cofactor evidence="1">
        <name>NAD(+)</name>
        <dbReference type="ChEBI" id="CHEBI:57540"/>
    </cofactor>
</comment>
<accession>C9KPJ7</accession>